<dbReference type="Proteomes" id="UP000824469">
    <property type="component" value="Unassembled WGS sequence"/>
</dbReference>
<dbReference type="AlphaFoldDB" id="A0AA38GMJ1"/>
<reference evidence="1 2" key="1">
    <citation type="journal article" date="2021" name="Nat. Plants">
        <title>The Taxus genome provides insights into paclitaxel biosynthesis.</title>
        <authorList>
            <person name="Xiong X."/>
            <person name="Gou J."/>
            <person name="Liao Q."/>
            <person name="Li Y."/>
            <person name="Zhou Q."/>
            <person name="Bi G."/>
            <person name="Li C."/>
            <person name="Du R."/>
            <person name="Wang X."/>
            <person name="Sun T."/>
            <person name="Guo L."/>
            <person name="Liang H."/>
            <person name="Lu P."/>
            <person name="Wu Y."/>
            <person name="Zhang Z."/>
            <person name="Ro D.K."/>
            <person name="Shang Y."/>
            <person name="Huang S."/>
            <person name="Yan J."/>
        </authorList>
    </citation>
    <scope>NUCLEOTIDE SEQUENCE [LARGE SCALE GENOMIC DNA]</scope>
    <source>
        <strain evidence="1">Ta-2019</strain>
    </source>
</reference>
<keyword evidence="2" id="KW-1185">Reference proteome</keyword>
<evidence type="ECO:0000313" key="2">
    <source>
        <dbReference type="Proteomes" id="UP000824469"/>
    </source>
</evidence>
<organism evidence="1 2">
    <name type="scientific">Taxus chinensis</name>
    <name type="common">Chinese yew</name>
    <name type="synonym">Taxus wallichiana var. chinensis</name>
    <dbReference type="NCBI Taxonomy" id="29808"/>
    <lineage>
        <taxon>Eukaryota</taxon>
        <taxon>Viridiplantae</taxon>
        <taxon>Streptophyta</taxon>
        <taxon>Embryophyta</taxon>
        <taxon>Tracheophyta</taxon>
        <taxon>Spermatophyta</taxon>
        <taxon>Pinopsida</taxon>
        <taxon>Pinidae</taxon>
        <taxon>Conifers II</taxon>
        <taxon>Cupressales</taxon>
        <taxon>Taxaceae</taxon>
        <taxon>Taxus</taxon>
    </lineage>
</organism>
<proteinExistence type="predicted"/>
<gene>
    <name evidence="1" type="ORF">KI387_005257</name>
</gene>
<accession>A0AA38GMJ1</accession>
<protein>
    <submittedName>
        <fullName evidence="1">Uncharacterized protein</fullName>
    </submittedName>
</protein>
<comment type="caution">
    <text evidence="1">The sequence shown here is derived from an EMBL/GenBank/DDBJ whole genome shotgun (WGS) entry which is preliminary data.</text>
</comment>
<feature type="non-terminal residue" evidence="1">
    <location>
        <position position="1"/>
    </location>
</feature>
<name>A0AA38GMJ1_TAXCH</name>
<evidence type="ECO:0000313" key="1">
    <source>
        <dbReference type="EMBL" id="KAH9325079.1"/>
    </source>
</evidence>
<dbReference type="EMBL" id="JAHRHJ020000002">
    <property type="protein sequence ID" value="KAH9325079.1"/>
    <property type="molecule type" value="Genomic_DNA"/>
</dbReference>
<sequence>EDVGDDIALGFDLEVVPDMIESINENDDVDVCHDISTMVIRYVESKENAEIEVEEVFKDIVEQEDDLDREDVFESI</sequence>